<feature type="region of interest" description="Disordered" evidence="1">
    <location>
        <begin position="236"/>
        <end position="260"/>
    </location>
</feature>
<evidence type="ECO:0000313" key="2">
    <source>
        <dbReference type="EMBL" id="KAJ8435412.1"/>
    </source>
</evidence>
<evidence type="ECO:0000256" key="1">
    <source>
        <dbReference type="SAM" id="MobiDB-lite"/>
    </source>
</evidence>
<evidence type="ECO:0000313" key="3">
    <source>
        <dbReference type="Proteomes" id="UP001153076"/>
    </source>
</evidence>
<comment type="caution">
    <text evidence="2">The sequence shown here is derived from an EMBL/GenBank/DDBJ whole genome shotgun (WGS) entry which is preliminary data.</text>
</comment>
<dbReference type="AlphaFoldDB" id="A0A9Q1K2E7"/>
<keyword evidence="3" id="KW-1185">Reference proteome</keyword>
<organism evidence="2 3">
    <name type="scientific">Carnegiea gigantea</name>
    <dbReference type="NCBI Taxonomy" id="171969"/>
    <lineage>
        <taxon>Eukaryota</taxon>
        <taxon>Viridiplantae</taxon>
        <taxon>Streptophyta</taxon>
        <taxon>Embryophyta</taxon>
        <taxon>Tracheophyta</taxon>
        <taxon>Spermatophyta</taxon>
        <taxon>Magnoliopsida</taxon>
        <taxon>eudicotyledons</taxon>
        <taxon>Gunneridae</taxon>
        <taxon>Pentapetalae</taxon>
        <taxon>Caryophyllales</taxon>
        <taxon>Cactineae</taxon>
        <taxon>Cactaceae</taxon>
        <taxon>Cactoideae</taxon>
        <taxon>Echinocereeae</taxon>
        <taxon>Carnegiea</taxon>
    </lineage>
</organism>
<reference evidence="2" key="1">
    <citation type="submission" date="2022-04" db="EMBL/GenBank/DDBJ databases">
        <title>Carnegiea gigantea Genome sequencing and assembly v2.</title>
        <authorList>
            <person name="Copetti D."/>
            <person name="Sanderson M.J."/>
            <person name="Burquez A."/>
            <person name="Wojciechowski M.F."/>
        </authorList>
    </citation>
    <scope>NUCLEOTIDE SEQUENCE</scope>
    <source>
        <strain evidence="2">SGP5-SGP5p</strain>
        <tissue evidence="2">Aerial part</tissue>
    </source>
</reference>
<sequence length="260" mass="28861">MQQYIFVMRFVSCSYSLGSSEPPGSSPSPATTVGPRLCRRQTTVAGHQCATQKPPRHVLAPTSFLPLLCVGRTGRELSKWPVKFKVPGVVIGGFPEVRWTLGLREPPAAPSPVVVFGFDGLPLGFLKICVSKEGVGICRSRCWVCQKFLSPLASSVAVSGRRRTFWPPKSRRNFSNPSFPARILLFCFDLWRCCGFRPATGKFVSCSYSLGSRIVLLIVKVHKPWSWIYKHHNNNNNNNNNNDNSNNNTNTATTTNTKIC</sequence>
<dbReference type="Proteomes" id="UP001153076">
    <property type="component" value="Unassembled WGS sequence"/>
</dbReference>
<name>A0A9Q1K2E7_9CARY</name>
<accession>A0A9Q1K2E7</accession>
<proteinExistence type="predicted"/>
<protein>
    <submittedName>
        <fullName evidence="2">Uncharacterized protein</fullName>
    </submittedName>
</protein>
<gene>
    <name evidence="2" type="ORF">Cgig2_001064</name>
</gene>
<dbReference type="EMBL" id="JAKOGI010000414">
    <property type="protein sequence ID" value="KAJ8435412.1"/>
    <property type="molecule type" value="Genomic_DNA"/>
</dbReference>